<gene>
    <name evidence="2" type="ORF">H1016_04060</name>
</gene>
<name>A0A832V240_9ARCH</name>
<proteinExistence type="predicted"/>
<dbReference type="SUPFAM" id="SSF51658">
    <property type="entry name" value="Xylose isomerase-like"/>
    <property type="match status" value="1"/>
</dbReference>
<dbReference type="GO" id="GO:0008081">
    <property type="term" value="F:phosphoric diester hydrolase activity"/>
    <property type="evidence" value="ECO:0007669"/>
    <property type="project" value="TreeGrafter"/>
</dbReference>
<dbReference type="InterPro" id="IPR013022">
    <property type="entry name" value="Xyl_isomerase-like_TIM-brl"/>
</dbReference>
<dbReference type="GO" id="GO:0003677">
    <property type="term" value="F:DNA binding"/>
    <property type="evidence" value="ECO:0007669"/>
    <property type="project" value="InterPro"/>
</dbReference>
<dbReference type="GO" id="GO:0006284">
    <property type="term" value="P:base-excision repair"/>
    <property type="evidence" value="ECO:0007669"/>
    <property type="project" value="TreeGrafter"/>
</dbReference>
<reference evidence="2 3" key="1">
    <citation type="journal article" name="Nat. Commun.">
        <title>Undinarchaeota illuminate DPANN phylogeny and the impact of gene transfer on archaeal evolution.</title>
        <authorList>
            <person name="Dombrowski N."/>
            <person name="Williams T.A."/>
            <person name="Sun J."/>
            <person name="Woodcroft B.J."/>
            <person name="Lee J.H."/>
            <person name="Minh B.Q."/>
            <person name="Rinke C."/>
            <person name="Spang A."/>
        </authorList>
    </citation>
    <scope>NUCLEOTIDE SEQUENCE [LARGE SCALE GENOMIC DNA]</scope>
    <source>
        <strain evidence="2">MAG_bin1129</strain>
    </source>
</reference>
<dbReference type="PANTHER" id="PTHR21445">
    <property type="entry name" value="ENDONUCLEASE IV ENDODEOXYRIBONUCLEASE IV"/>
    <property type="match status" value="1"/>
</dbReference>
<dbReference type="PANTHER" id="PTHR21445:SF0">
    <property type="entry name" value="APURINIC-APYRIMIDINIC ENDONUCLEASE"/>
    <property type="match status" value="1"/>
</dbReference>
<protein>
    <submittedName>
        <fullName evidence="2">Sugar phosphate isomerase/epimerase</fullName>
    </submittedName>
</protein>
<keyword evidence="3" id="KW-1185">Reference proteome</keyword>
<dbReference type="Proteomes" id="UP000646946">
    <property type="component" value="Unassembled WGS sequence"/>
</dbReference>
<dbReference type="EMBL" id="DVAB01000033">
    <property type="protein sequence ID" value="HIK00688.1"/>
    <property type="molecule type" value="Genomic_DNA"/>
</dbReference>
<dbReference type="GO" id="GO:0008270">
    <property type="term" value="F:zinc ion binding"/>
    <property type="evidence" value="ECO:0007669"/>
    <property type="project" value="InterPro"/>
</dbReference>
<organism evidence="2 3">
    <name type="scientific">Candidatus Naiadarchaeum limnaeum</name>
    <dbReference type="NCBI Taxonomy" id="2756139"/>
    <lineage>
        <taxon>Archaea</taxon>
        <taxon>Candidatus Undinarchaeota</taxon>
        <taxon>Candidatus Undinarchaeia</taxon>
        <taxon>Candidatus Naiadarchaeales</taxon>
        <taxon>Candidatus Naiadarchaeaceae</taxon>
        <taxon>Candidatus Naiadarchaeum</taxon>
    </lineage>
</organism>
<feature type="domain" description="Xylose isomerase-like TIM barrel" evidence="1">
    <location>
        <begin position="25"/>
        <end position="246"/>
    </location>
</feature>
<keyword evidence="2" id="KW-0413">Isomerase</keyword>
<dbReference type="InterPro" id="IPR036237">
    <property type="entry name" value="Xyl_isomerase-like_sf"/>
</dbReference>
<dbReference type="Gene3D" id="3.20.20.150">
    <property type="entry name" value="Divalent-metal-dependent TIM barrel enzymes"/>
    <property type="match status" value="1"/>
</dbReference>
<dbReference type="GO" id="GO:0016853">
    <property type="term" value="F:isomerase activity"/>
    <property type="evidence" value="ECO:0007669"/>
    <property type="project" value="UniProtKB-KW"/>
</dbReference>
<evidence type="ECO:0000313" key="2">
    <source>
        <dbReference type="EMBL" id="HIK00688.1"/>
    </source>
</evidence>
<dbReference type="AlphaFoldDB" id="A0A832V240"/>
<evidence type="ECO:0000313" key="3">
    <source>
        <dbReference type="Proteomes" id="UP000646946"/>
    </source>
</evidence>
<sequence>MKELVYISTSCLRGGRDLFKTLEKYVESGIKNIELGSSHLYTPNIEKKVSEFQNSNKVKFVVHNYFPPREDNLILNLASPNENIREKSIDHAKTALDLCETLGSRFYAIHAGFILDPDKGFKFSGTPLPYERSYEIFISSLREIIPYAEEKGVNFAVENNTSSSTQAGFVGDYLLMQKPDEFETMFRELNEFNEFGVLLDVGHLNVASKWYKFNKEIFINTLYDHILGLHLHENDGNADTHQNIRKDSWFLEKIVRKKAGKVPMTLESGNLSIKEILESKKILESYLK</sequence>
<evidence type="ECO:0000259" key="1">
    <source>
        <dbReference type="Pfam" id="PF01261"/>
    </source>
</evidence>
<dbReference type="Pfam" id="PF01261">
    <property type="entry name" value="AP_endonuc_2"/>
    <property type="match status" value="1"/>
</dbReference>
<dbReference type="InterPro" id="IPR001719">
    <property type="entry name" value="AP_endonuc_2"/>
</dbReference>
<accession>A0A832V240</accession>
<dbReference type="GO" id="GO:0003906">
    <property type="term" value="F:DNA-(apurinic or apyrimidinic site) endonuclease activity"/>
    <property type="evidence" value="ECO:0007669"/>
    <property type="project" value="TreeGrafter"/>
</dbReference>
<comment type="caution">
    <text evidence="2">The sequence shown here is derived from an EMBL/GenBank/DDBJ whole genome shotgun (WGS) entry which is preliminary data.</text>
</comment>